<dbReference type="Proteomes" id="UP001180020">
    <property type="component" value="Unassembled WGS sequence"/>
</dbReference>
<name>A0AAV9D374_ACOCL</name>
<dbReference type="SUPFAM" id="SSF51197">
    <property type="entry name" value="Clavaminate synthase-like"/>
    <property type="match status" value="1"/>
</dbReference>
<reference evidence="2" key="2">
    <citation type="submission" date="2023-06" db="EMBL/GenBank/DDBJ databases">
        <authorList>
            <person name="Ma L."/>
            <person name="Liu K.-W."/>
            <person name="Li Z."/>
            <person name="Hsiao Y.-Y."/>
            <person name="Qi Y."/>
            <person name="Fu T."/>
            <person name="Tang G."/>
            <person name="Zhang D."/>
            <person name="Sun W.-H."/>
            <person name="Liu D.-K."/>
            <person name="Li Y."/>
            <person name="Chen G.-Z."/>
            <person name="Liu X.-D."/>
            <person name="Liao X.-Y."/>
            <person name="Jiang Y.-T."/>
            <person name="Yu X."/>
            <person name="Hao Y."/>
            <person name="Huang J."/>
            <person name="Zhao X.-W."/>
            <person name="Ke S."/>
            <person name="Chen Y.-Y."/>
            <person name="Wu W.-L."/>
            <person name="Hsu J.-L."/>
            <person name="Lin Y.-F."/>
            <person name="Huang M.-D."/>
            <person name="Li C.-Y."/>
            <person name="Huang L."/>
            <person name="Wang Z.-W."/>
            <person name="Zhao X."/>
            <person name="Zhong W.-Y."/>
            <person name="Peng D.-H."/>
            <person name="Ahmad S."/>
            <person name="Lan S."/>
            <person name="Zhang J.-S."/>
            <person name="Tsai W.-C."/>
            <person name="Van De Peer Y."/>
            <person name="Liu Z.-J."/>
        </authorList>
    </citation>
    <scope>NUCLEOTIDE SEQUENCE</scope>
    <source>
        <strain evidence="2">CP</strain>
        <tissue evidence="2">Leaves</tissue>
    </source>
</reference>
<reference evidence="2" key="1">
    <citation type="journal article" date="2023" name="Nat. Commun.">
        <title>Diploid and tetraploid genomes of Acorus and the evolution of monocots.</title>
        <authorList>
            <person name="Ma L."/>
            <person name="Liu K.W."/>
            <person name="Li Z."/>
            <person name="Hsiao Y.Y."/>
            <person name="Qi Y."/>
            <person name="Fu T."/>
            <person name="Tang G.D."/>
            <person name="Zhang D."/>
            <person name="Sun W.H."/>
            <person name="Liu D.K."/>
            <person name="Li Y."/>
            <person name="Chen G.Z."/>
            <person name="Liu X.D."/>
            <person name="Liao X.Y."/>
            <person name="Jiang Y.T."/>
            <person name="Yu X."/>
            <person name="Hao Y."/>
            <person name="Huang J."/>
            <person name="Zhao X.W."/>
            <person name="Ke S."/>
            <person name="Chen Y.Y."/>
            <person name="Wu W.L."/>
            <person name="Hsu J.L."/>
            <person name="Lin Y.F."/>
            <person name="Huang M.D."/>
            <person name="Li C.Y."/>
            <person name="Huang L."/>
            <person name="Wang Z.W."/>
            <person name="Zhao X."/>
            <person name="Zhong W.Y."/>
            <person name="Peng D.H."/>
            <person name="Ahmad S."/>
            <person name="Lan S."/>
            <person name="Zhang J.S."/>
            <person name="Tsai W.C."/>
            <person name="Van de Peer Y."/>
            <person name="Liu Z.J."/>
        </authorList>
    </citation>
    <scope>NUCLEOTIDE SEQUENCE</scope>
    <source>
        <strain evidence="2">CP</strain>
    </source>
</reference>
<dbReference type="AlphaFoldDB" id="A0AAV9D374"/>
<comment type="caution">
    <text evidence="2">The sequence shown here is derived from an EMBL/GenBank/DDBJ whole genome shotgun (WGS) entry which is preliminary data.</text>
</comment>
<evidence type="ECO:0000313" key="2">
    <source>
        <dbReference type="EMBL" id="KAK1295783.1"/>
    </source>
</evidence>
<protein>
    <submittedName>
        <fullName evidence="2">Flavonol synthase/flavanone 3-hydroxylase</fullName>
    </submittedName>
</protein>
<evidence type="ECO:0000313" key="3">
    <source>
        <dbReference type="Proteomes" id="UP001180020"/>
    </source>
</evidence>
<accession>A0AAV9D374</accession>
<gene>
    <name evidence="2" type="primary">FLS</name>
    <name evidence="2" type="ORF">QJS10_CPB15g01046</name>
</gene>
<proteinExistence type="predicted"/>
<dbReference type="EMBL" id="JAUJYO010000015">
    <property type="protein sequence ID" value="KAK1295783.1"/>
    <property type="molecule type" value="Genomic_DNA"/>
</dbReference>
<feature type="region of interest" description="Disordered" evidence="1">
    <location>
        <begin position="62"/>
        <end position="84"/>
    </location>
</feature>
<keyword evidence="3" id="KW-1185">Reference proteome</keyword>
<organism evidence="2 3">
    <name type="scientific">Acorus calamus</name>
    <name type="common">Sweet flag</name>
    <dbReference type="NCBI Taxonomy" id="4465"/>
    <lineage>
        <taxon>Eukaryota</taxon>
        <taxon>Viridiplantae</taxon>
        <taxon>Streptophyta</taxon>
        <taxon>Embryophyta</taxon>
        <taxon>Tracheophyta</taxon>
        <taxon>Spermatophyta</taxon>
        <taxon>Magnoliopsida</taxon>
        <taxon>Liliopsida</taxon>
        <taxon>Acoraceae</taxon>
        <taxon>Acorus</taxon>
    </lineage>
</organism>
<evidence type="ECO:0000256" key="1">
    <source>
        <dbReference type="SAM" id="MobiDB-lite"/>
    </source>
</evidence>
<sequence length="84" mass="9421">MGYKIINHGVGGDVMEKMHGVGKEFFEMPVEDRACLYLEDPPFEIALLRFSFISKFASPIGDSVEGEDNPSTPDDQTKWGLLLR</sequence>